<dbReference type="AlphaFoldDB" id="A0A538S837"/>
<dbReference type="Pfam" id="PF04028">
    <property type="entry name" value="DUF374"/>
    <property type="match status" value="1"/>
</dbReference>
<dbReference type="Proteomes" id="UP000317716">
    <property type="component" value="Unassembled WGS sequence"/>
</dbReference>
<name>A0A538S837_UNCEI</name>
<sequence>MSGSRYPWWLEPAAAAGAALVRLLGPTWRLDRSGLAAFEAAISQGRRCIFAVWHARVLPLAWTHRSRGIVVLVSRHRDGQLIARIIERLGFATSRGSSTRGGEEGVMDMLRQAEEGRLIGITPD</sequence>
<organism evidence="2 3">
    <name type="scientific">Eiseniibacteriota bacterium</name>
    <dbReference type="NCBI Taxonomy" id="2212470"/>
    <lineage>
        <taxon>Bacteria</taxon>
        <taxon>Candidatus Eiseniibacteriota</taxon>
    </lineage>
</organism>
<protein>
    <submittedName>
        <fullName evidence="2">DUF374 domain-containing protein</fullName>
    </submittedName>
</protein>
<gene>
    <name evidence="2" type="ORF">E6K72_13905</name>
</gene>
<accession>A0A538S837</accession>
<evidence type="ECO:0000259" key="1">
    <source>
        <dbReference type="Pfam" id="PF04028"/>
    </source>
</evidence>
<reference evidence="2 3" key="1">
    <citation type="journal article" date="2019" name="Nat. Microbiol.">
        <title>Mediterranean grassland soil C-N compound turnover is dependent on rainfall and depth, and is mediated by genomically divergent microorganisms.</title>
        <authorList>
            <person name="Diamond S."/>
            <person name="Andeer P.F."/>
            <person name="Li Z."/>
            <person name="Crits-Christoph A."/>
            <person name="Burstein D."/>
            <person name="Anantharaman K."/>
            <person name="Lane K.R."/>
            <person name="Thomas B.C."/>
            <person name="Pan C."/>
            <person name="Northen T.R."/>
            <person name="Banfield J.F."/>
        </authorList>
    </citation>
    <scope>NUCLEOTIDE SEQUENCE [LARGE SCALE GENOMIC DNA]</scope>
    <source>
        <strain evidence="2">WS_2</strain>
    </source>
</reference>
<feature type="non-terminal residue" evidence="2">
    <location>
        <position position="124"/>
    </location>
</feature>
<dbReference type="EMBL" id="VBOS01000524">
    <property type="protein sequence ID" value="TMQ47552.1"/>
    <property type="molecule type" value="Genomic_DNA"/>
</dbReference>
<evidence type="ECO:0000313" key="3">
    <source>
        <dbReference type="Proteomes" id="UP000317716"/>
    </source>
</evidence>
<dbReference type="InterPro" id="IPR007172">
    <property type="entry name" value="DUF374"/>
</dbReference>
<evidence type="ECO:0000313" key="2">
    <source>
        <dbReference type="EMBL" id="TMQ47552.1"/>
    </source>
</evidence>
<proteinExistence type="predicted"/>
<comment type="caution">
    <text evidence="2">The sequence shown here is derived from an EMBL/GenBank/DDBJ whole genome shotgun (WGS) entry which is preliminary data.</text>
</comment>
<feature type="domain" description="DUF374" evidence="1">
    <location>
        <begin position="62"/>
        <end position="124"/>
    </location>
</feature>